<dbReference type="InterPro" id="IPR013976">
    <property type="entry name" value="HDOD"/>
</dbReference>
<dbReference type="EMBL" id="JAUZVY010000002">
    <property type="protein sequence ID" value="MDP4528717.1"/>
    <property type="molecule type" value="Genomic_DNA"/>
</dbReference>
<proteinExistence type="predicted"/>
<dbReference type="Pfam" id="PF08668">
    <property type="entry name" value="HDOD"/>
    <property type="match status" value="1"/>
</dbReference>
<evidence type="ECO:0000313" key="2">
    <source>
        <dbReference type="EMBL" id="MDP4528717.1"/>
    </source>
</evidence>
<dbReference type="PANTHER" id="PTHR33525:SF3">
    <property type="entry name" value="RIBONUCLEASE Y"/>
    <property type="match status" value="1"/>
</dbReference>
<dbReference type="RefSeq" id="WP_305944834.1">
    <property type="nucleotide sequence ID" value="NZ_JAUZVY010000002.1"/>
</dbReference>
<accession>A0ABT9GP27</accession>
<protein>
    <submittedName>
        <fullName evidence="2">HDOD domain-containing protein</fullName>
    </submittedName>
</protein>
<dbReference type="Gene3D" id="1.10.3210.10">
    <property type="entry name" value="Hypothetical protein af1432"/>
    <property type="match status" value="1"/>
</dbReference>
<name>A0ABT9GP27_9GAMM</name>
<sequence>MNALQYAENVTEVFVFPDAYLRVKQLLESERADMDEVAEVIQLDPSLASKILKLANSAIYNLPKKIDTISKALVVLGGETIYNLVISSAVISVTEQVQNPGIDMDRFWEQSVHTALIARALGNKVAPRQSEQLYVSGLLHNIGELALCQQDPELAKACAGYSREEKPWQCQRRVLGFTYAELSAALLRLWQLPPSIIEPIALQHQPDKHLRQPAVLLLNISSRLALSNVQPDLYKQANLLDPFILEVLGIIQPDLRAALDFCNSEALYLLSVLNPKAGMLY</sequence>
<evidence type="ECO:0000313" key="3">
    <source>
        <dbReference type="Proteomes" id="UP001236258"/>
    </source>
</evidence>
<dbReference type="PANTHER" id="PTHR33525">
    <property type="match status" value="1"/>
</dbReference>
<reference evidence="2 3" key="1">
    <citation type="submission" date="2023-08" db="EMBL/GenBank/DDBJ databases">
        <authorList>
            <person name="Joshi A."/>
            <person name="Thite S."/>
        </authorList>
    </citation>
    <scope>NUCLEOTIDE SEQUENCE [LARGE SCALE GENOMIC DNA]</scope>
    <source>
        <strain evidence="2 3">1E1</strain>
    </source>
</reference>
<dbReference type="Proteomes" id="UP001236258">
    <property type="component" value="Unassembled WGS sequence"/>
</dbReference>
<dbReference type="InterPro" id="IPR052340">
    <property type="entry name" value="RNase_Y/CdgJ"/>
</dbReference>
<dbReference type="PROSITE" id="PS51833">
    <property type="entry name" value="HDOD"/>
    <property type="match status" value="1"/>
</dbReference>
<comment type="caution">
    <text evidence="2">The sequence shown here is derived from an EMBL/GenBank/DDBJ whole genome shotgun (WGS) entry which is preliminary data.</text>
</comment>
<gene>
    <name evidence="2" type="ORF">Q3O59_06685</name>
</gene>
<keyword evidence="3" id="KW-1185">Reference proteome</keyword>
<evidence type="ECO:0000259" key="1">
    <source>
        <dbReference type="PROSITE" id="PS51833"/>
    </source>
</evidence>
<feature type="domain" description="HDOD" evidence="1">
    <location>
        <begin position="13"/>
        <end position="206"/>
    </location>
</feature>
<organism evidence="2 3">
    <name type="scientific">Alkalimonas delamerensis</name>
    <dbReference type="NCBI Taxonomy" id="265981"/>
    <lineage>
        <taxon>Bacteria</taxon>
        <taxon>Pseudomonadati</taxon>
        <taxon>Pseudomonadota</taxon>
        <taxon>Gammaproteobacteria</taxon>
        <taxon>Alkalimonas</taxon>
    </lineage>
</organism>
<dbReference type="SUPFAM" id="SSF109604">
    <property type="entry name" value="HD-domain/PDEase-like"/>
    <property type="match status" value="1"/>
</dbReference>